<feature type="transmembrane region" description="Helical" evidence="6">
    <location>
        <begin position="6"/>
        <end position="30"/>
    </location>
</feature>
<feature type="non-terminal residue" evidence="7">
    <location>
        <position position="1"/>
    </location>
</feature>
<comment type="subcellular location">
    <subcellularLocation>
        <location evidence="1">Membrane</location>
        <topology evidence="1">Multi-pass membrane protein</topology>
    </subcellularLocation>
</comment>
<accession>K1T6Q7</accession>
<dbReference type="GO" id="GO:0005886">
    <property type="term" value="C:plasma membrane"/>
    <property type="evidence" value="ECO:0007669"/>
    <property type="project" value="TreeGrafter"/>
</dbReference>
<dbReference type="GO" id="GO:0044038">
    <property type="term" value="P:cell wall macromolecule biosynthetic process"/>
    <property type="evidence" value="ECO:0007669"/>
    <property type="project" value="TreeGrafter"/>
</dbReference>
<evidence type="ECO:0000256" key="2">
    <source>
        <dbReference type="ARBA" id="ARBA00022679"/>
    </source>
</evidence>
<keyword evidence="2 7" id="KW-0808">Transferase</keyword>
<evidence type="ECO:0000256" key="3">
    <source>
        <dbReference type="ARBA" id="ARBA00022692"/>
    </source>
</evidence>
<gene>
    <name evidence="7" type="ORF">LEA_11444</name>
</gene>
<protein>
    <submittedName>
        <fullName evidence="7">Phospho-N-acetylmuramoyl-pentapeptide-transferase</fullName>
    </submittedName>
</protein>
<reference evidence="7" key="1">
    <citation type="journal article" date="2013" name="Environ. Microbiol.">
        <title>Microbiota from the distal guts of lean and obese adolescents exhibit partial functional redundancy besides clear differences in community structure.</title>
        <authorList>
            <person name="Ferrer M."/>
            <person name="Ruiz A."/>
            <person name="Lanza F."/>
            <person name="Haange S.B."/>
            <person name="Oberbach A."/>
            <person name="Till H."/>
            <person name="Bargiela R."/>
            <person name="Campoy C."/>
            <person name="Segura M.T."/>
            <person name="Richter M."/>
            <person name="von Bergen M."/>
            <person name="Seifert J."/>
            <person name="Suarez A."/>
        </authorList>
    </citation>
    <scope>NUCLEOTIDE SEQUENCE</scope>
</reference>
<organism evidence="7">
    <name type="scientific">human gut metagenome</name>
    <dbReference type="NCBI Taxonomy" id="408170"/>
    <lineage>
        <taxon>unclassified sequences</taxon>
        <taxon>metagenomes</taxon>
        <taxon>organismal metagenomes</taxon>
    </lineage>
</organism>
<comment type="caution">
    <text evidence="7">The sequence shown here is derived from an EMBL/GenBank/DDBJ whole genome shotgun (WGS) entry which is preliminary data.</text>
</comment>
<dbReference type="AlphaFoldDB" id="K1T6Q7"/>
<evidence type="ECO:0000256" key="1">
    <source>
        <dbReference type="ARBA" id="ARBA00004141"/>
    </source>
</evidence>
<dbReference type="PANTHER" id="PTHR22926:SF5">
    <property type="entry name" value="PHOSPHO-N-ACETYLMURAMOYL-PENTAPEPTIDE-TRANSFERASE HOMOLOG"/>
    <property type="match status" value="1"/>
</dbReference>
<proteinExistence type="predicted"/>
<dbReference type="GO" id="GO:0016780">
    <property type="term" value="F:phosphotransferase activity, for other substituted phosphate groups"/>
    <property type="evidence" value="ECO:0007669"/>
    <property type="project" value="InterPro"/>
</dbReference>
<feature type="transmembrane region" description="Helical" evidence="6">
    <location>
        <begin position="113"/>
        <end position="134"/>
    </location>
</feature>
<evidence type="ECO:0000256" key="6">
    <source>
        <dbReference type="SAM" id="Phobius"/>
    </source>
</evidence>
<dbReference type="Pfam" id="PF00953">
    <property type="entry name" value="Glycos_transf_4"/>
    <property type="match status" value="1"/>
</dbReference>
<evidence type="ECO:0000313" key="7">
    <source>
        <dbReference type="EMBL" id="EKC63224.1"/>
    </source>
</evidence>
<evidence type="ECO:0000256" key="5">
    <source>
        <dbReference type="ARBA" id="ARBA00023136"/>
    </source>
</evidence>
<keyword evidence="3 6" id="KW-0812">Transmembrane</keyword>
<dbReference type="InterPro" id="IPR000715">
    <property type="entry name" value="Glycosyl_transferase_4"/>
</dbReference>
<name>K1T6Q7_9ZZZZ</name>
<keyword evidence="4 6" id="KW-1133">Transmembrane helix</keyword>
<dbReference type="EMBL" id="AJWY01007712">
    <property type="protein sequence ID" value="EKC63224.1"/>
    <property type="molecule type" value="Genomic_DNA"/>
</dbReference>
<evidence type="ECO:0000256" key="4">
    <source>
        <dbReference type="ARBA" id="ARBA00022989"/>
    </source>
</evidence>
<keyword evidence="5 6" id="KW-0472">Membrane</keyword>
<dbReference type="GO" id="GO:0071555">
    <property type="term" value="P:cell wall organization"/>
    <property type="evidence" value="ECO:0007669"/>
    <property type="project" value="TreeGrafter"/>
</dbReference>
<sequence length="136" mass="14695">YVLICSLVGMGEMGLVAAAAGAGCLGFMVWNLHPAKVMMGDTGSMFLGGIVTAVGIGTGTEFVMVICCAVYIWEALSVMIQMTYYKLTKGKRLFKMTPIHHSFEMSGWKEGKIVMVFSAIELFACVVGVLLQYFGN</sequence>
<dbReference type="PANTHER" id="PTHR22926">
    <property type="entry name" value="PHOSPHO-N-ACETYLMURAMOYL-PENTAPEPTIDE-TRANSFERASE"/>
    <property type="match status" value="1"/>
</dbReference>